<evidence type="ECO:0000259" key="1">
    <source>
        <dbReference type="Pfam" id="PF01261"/>
    </source>
</evidence>
<sequence>MLRKEFIKISSLGFLGLCSCEIFGVKFNGGKKPLAIQLYTIRDALSANLEIALEKLEDLGFKELEIYGYNGTFFGKNKTEFLSILKNTGLKVISSHHTTGITDNGKGTLSNNWERSVEDLGFIGADYMVCSYLSPEERSPEHYKKLSELLEKSGEITGKAGIQFAYHNHDFEFEKFNEQGNVYDFLLKNTSPDLVKMELDLYWISKAGSDPLDYFEKHPGRFPLWHVKDMEKGTKGFTEIGNGIIDFKKIFEAREKAGLMHWFVEQDSGDKDIFESIRISRDYILTHDFFF</sequence>
<feature type="domain" description="Xylose isomerase-like TIM barrel" evidence="1">
    <location>
        <begin position="54"/>
        <end position="264"/>
    </location>
</feature>
<keyword evidence="2" id="KW-0413">Isomerase</keyword>
<gene>
    <name evidence="2" type="ORF">HNP38_000401</name>
</gene>
<proteinExistence type="predicted"/>
<dbReference type="InterPro" id="IPR013022">
    <property type="entry name" value="Xyl_isomerase-like_TIM-brl"/>
</dbReference>
<keyword evidence="3" id="KW-1185">Reference proteome</keyword>
<evidence type="ECO:0000313" key="3">
    <source>
        <dbReference type="Proteomes" id="UP000592180"/>
    </source>
</evidence>
<dbReference type="PANTHER" id="PTHR12110:SF41">
    <property type="entry name" value="INOSOSE DEHYDRATASE"/>
    <property type="match status" value="1"/>
</dbReference>
<reference evidence="2 3" key="1">
    <citation type="submission" date="2020-08" db="EMBL/GenBank/DDBJ databases">
        <title>Functional genomics of gut bacteria from endangered species of beetles.</title>
        <authorList>
            <person name="Carlos-Shanley C."/>
        </authorList>
    </citation>
    <scope>NUCLEOTIDE SEQUENCE [LARGE SCALE GENOMIC DNA]</scope>
    <source>
        <strain evidence="2 3">S00151</strain>
    </source>
</reference>
<dbReference type="RefSeq" id="WP_184183646.1">
    <property type="nucleotide sequence ID" value="NZ_JACHLE010000001.1"/>
</dbReference>
<dbReference type="Gene3D" id="3.20.20.150">
    <property type="entry name" value="Divalent-metal-dependent TIM barrel enzymes"/>
    <property type="match status" value="1"/>
</dbReference>
<organism evidence="2 3">
    <name type="scientific">Chryseobacterium defluvii</name>
    <dbReference type="NCBI Taxonomy" id="160396"/>
    <lineage>
        <taxon>Bacteria</taxon>
        <taxon>Pseudomonadati</taxon>
        <taxon>Bacteroidota</taxon>
        <taxon>Flavobacteriia</taxon>
        <taxon>Flavobacteriales</taxon>
        <taxon>Weeksellaceae</taxon>
        <taxon>Chryseobacterium group</taxon>
        <taxon>Chryseobacterium</taxon>
    </lineage>
</organism>
<evidence type="ECO:0000313" key="2">
    <source>
        <dbReference type="EMBL" id="MBB4805129.1"/>
    </source>
</evidence>
<comment type="caution">
    <text evidence="2">The sequence shown here is derived from an EMBL/GenBank/DDBJ whole genome shotgun (WGS) entry which is preliminary data.</text>
</comment>
<dbReference type="AlphaFoldDB" id="A0A840K7C1"/>
<dbReference type="InterPro" id="IPR036237">
    <property type="entry name" value="Xyl_isomerase-like_sf"/>
</dbReference>
<dbReference type="GO" id="GO:0016853">
    <property type="term" value="F:isomerase activity"/>
    <property type="evidence" value="ECO:0007669"/>
    <property type="project" value="UniProtKB-KW"/>
</dbReference>
<dbReference type="EMBL" id="JACHLE010000001">
    <property type="protein sequence ID" value="MBB4805129.1"/>
    <property type="molecule type" value="Genomic_DNA"/>
</dbReference>
<dbReference type="Pfam" id="PF01261">
    <property type="entry name" value="AP_endonuc_2"/>
    <property type="match status" value="1"/>
</dbReference>
<dbReference type="PROSITE" id="PS51257">
    <property type="entry name" value="PROKAR_LIPOPROTEIN"/>
    <property type="match status" value="1"/>
</dbReference>
<dbReference type="InterPro" id="IPR050312">
    <property type="entry name" value="IolE/XylAMocC-like"/>
</dbReference>
<dbReference type="PANTHER" id="PTHR12110">
    <property type="entry name" value="HYDROXYPYRUVATE ISOMERASE"/>
    <property type="match status" value="1"/>
</dbReference>
<dbReference type="SUPFAM" id="SSF51658">
    <property type="entry name" value="Xylose isomerase-like"/>
    <property type="match status" value="1"/>
</dbReference>
<name>A0A840K7C1_9FLAO</name>
<dbReference type="Proteomes" id="UP000592180">
    <property type="component" value="Unassembled WGS sequence"/>
</dbReference>
<protein>
    <submittedName>
        <fullName evidence="2">Sugar phosphate isomerase/epimerase</fullName>
    </submittedName>
</protein>
<accession>A0A840K7C1</accession>